<dbReference type="InterPro" id="IPR013783">
    <property type="entry name" value="Ig-like_fold"/>
</dbReference>
<dbReference type="Gene3D" id="3.40.50.1820">
    <property type="entry name" value="alpha/beta hydrolase"/>
    <property type="match status" value="1"/>
</dbReference>
<evidence type="ECO:0000256" key="4">
    <source>
        <dbReference type="ARBA" id="ARBA00022729"/>
    </source>
</evidence>
<dbReference type="Gene3D" id="3.20.20.80">
    <property type="entry name" value="Glycosidases"/>
    <property type="match status" value="1"/>
</dbReference>
<evidence type="ECO:0000259" key="9">
    <source>
        <dbReference type="Pfam" id="PF18962"/>
    </source>
</evidence>
<evidence type="ECO:0000256" key="5">
    <source>
        <dbReference type="ARBA" id="ARBA00022801"/>
    </source>
</evidence>
<dbReference type="Proteomes" id="UP000634134">
    <property type="component" value="Unassembled WGS sequence"/>
</dbReference>
<evidence type="ECO:0000259" key="8">
    <source>
        <dbReference type="Pfam" id="PF00326"/>
    </source>
</evidence>
<evidence type="ECO:0000256" key="2">
    <source>
        <dbReference type="ARBA" id="ARBA00022525"/>
    </source>
</evidence>
<keyword evidence="11" id="KW-1185">Reference proteome</keyword>
<dbReference type="InterPro" id="IPR026444">
    <property type="entry name" value="Secre_tail"/>
</dbReference>
<comment type="subcellular location">
    <subcellularLocation>
        <location evidence="1">Secreted</location>
    </subcellularLocation>
</comment>
<proteinExistence type="predicted"/>
<dbReference type="Gene3D" id="2.60.40.10">
    <property type="entry name" value="Immunoglobulins"/>
    <property type="match status" value="1"/>
</dbReference>
<evidence type="ECO:0000256" key="3">
    <source>
        <dbReference type="ARBA" id="ARBA00022651"/>
    </source>
</evidence>
<keyword evidence="4" id="KW-0732">Signal</keyword>
<gene>
    <name evidence="10" type="ORF">IEE83_07450</name>
</gene>
<dbReference type="NCBIfam" id="TIGR04183">
    <property type="entry name" value="Por_Secre_tail"/>
    <property type="match status" value="1"/>
</dbReference>
<dbReference type="PANTHER" id="PTHR38050">
    <property type="match status" value="1"/>
</dbReference>
<dbReference type="SUPFAM" id="SSF53474">
    <property type="entry name" value="alpha/beta-Hydrolases"/>
    <property type="match status" value="1"/>
</dbReference>
<keyword evidence="2" id="KW-0964">Secreted</keyword>
<dbReference type="Pfam" id="PF18962">
    <property type="entry name" value="Por_Secre_tail"/>
    <property type="match status" value="1"/>
</dbReference>
<name>A0ABR9W8B8_9BACT</name>
<dbReference type="RefSeq" id="WP_194119973.1">
    <property type="nucleotide sequence ID" value="NZ_JACYGY010000001.1"/>
</dbReference>
<evidence type="ECO:0000256" key="7">
    <source>
        <dbReference type="ARBA" id="ARBA00023326"/>
    </source>
</evidence>
<feature type="domain" description="Peptidase S9 prolyl oligopeptidase catalytic" evidence="8">
    <location>
        <begin position="80"/>
        <end position="161"/>
    </location>
</feature>
<dbReference type="PANTHER" id="PTHR38050:SF2">
    <property type="entry name" value="FERULOYL ESTERASE C-RELATED"/>
    <property type="match status" value="1"/>
</dbReference>
<comment type="caution">
    <text evidence="10">The sequence shown here is derived from an EMBL/GenBank/DDBJ whole genome shotgun (WGS) entry which is preliminary data.</text>
</comment>
<evidence type="ECO:0000313" key="10">
    <source>
        <dbReference type="EMBL" id="MBE9461714.1"/>
    </source>
</evidence>
<sequence length="805" mass="88698">MKHSQRGLVTLFVLCFFSSLSFGIDLSQTITSGGKSRSFVFHAPGSIVAQNLPLLFVFHGDGGSGSGIKGSTGFDAIADANNFIVVYPNADNDGNGWNRAIDQLKDVNFTSDMIDYFCSTYHINAQKVYASGHSAGGFMTYNLAVNLPGRIAAFAPVAGNMYANNGNYSYFSSPNFKPVPILHIHGDPDGTVDYPDPDHQPTNWSEWPLTEFSYYTCGKITYTLPNATIATNVTKLSFCVGSPPATKEISLIRVAGAGHSWPAVAGFNPAQVIWDFVKAYSITTVPSCVVVPETPTYVEGTIHTQGNAIMSPCNEVFIPRGMNYSLADDWEFPANMNGDPTGVNNELSAEIIKAKPNIVRIEWYANRAANWKPYSVADLDVVITRFRNAGIVSVMDLHDLTCSNDYTQFNNIILPWWKQQSVKDLIAKHKGYVLVNVANEFGNVNWASDKSAAYTTWLNHYKAVITDLRSAGIQVPLMIDAPDCGQSLDIALQAGAALRMEDPLHNIIMSAHAYWYADNAAAMETRVQQIANAAFPIVLGEIANIQDATGPCSNTIPAYKDLLQSCQNHNVGWLAWTWTDDFCEGINGRRMSMNGSFTNLSTYGNTIVNDPNFGLATHATKMNVQCLSGPLPVKLQSFEAKETEENQILVQWKTSSEINFKQFELERSVDGKRFEQLAILKPEAASNNFNYNFADTKLIEPTYYYRLKMVDLDETFAYSGIVSVERKSFDPVVVYPSPTRDFIQIKASENVFPAKIKIIDQSGRIVLSQTVLKQSQKISIDGLSAGIYIISMQDIVVGKVIVQGK</sequence>
<evidence type="ECO:0000313" key="11">
    <source>
        <dbReference type="Proteomes" id="UP000634134"/>
    </source>
</evidence>
<dbReference type="InterPro" id="IPR001375">
    <property type="entry name" value="Peptidase_S9_cat"/>
</dbReference>
<evidence type="ECO:0000256" key="6">
    <source>
        <dbReference type="ARBA" id="ARBA00023277"/>
    </source>
</evidence>
<keyword evidence="5" id="KW-0378">Hydrolase</keyword>
<dbReference type="InterPro" id="IPR043595">
    <property type="entry name" value="FaeB/C/D"/>
</dbReference>
<dbReference type="EMBL" id="JACYGY010000001">
    <property type="protein sequence ID" value="MBE9461714.1"/>
    <property type="molecule type" value="Genomic_DNA"/>
</dbReference>
<protein>
    <submittedName>
        <fullName evidence="10">Cellulase family glycosylhydrolase</fullName>
    </submittedName>
</protein>
<dbReference type="SUPFAM" id="SSF51445">
    <property type="entry name" value="(Trans)glycosidases"/>
    <property type="match status" value="1"/>
</dbReference>
<organism evidence="10 11">
    <name type="scientific">Dyadobacter subterraneus</name>
    <dbReference type="NCBI Taxonomy" id="2773304"/>
    <lineage>
        <taxon>Bacteria</taxon>
        <taxon>Pseudomonadati</taxon>
        <taxon>Bacteroidota</taxon>
        <taxon>Cytophagia</taxon>
        <taxon>Cytophagales</taxon>
        <taxon>Spirosomataceae</taxon>
        <taxon>Dyadobacter</taxon>
    </lineage>
</organism>
<dbReference type="Pfam" id="PF00326">
    <property type="entry name" value="Peptidase_S9"/>
    <property type="match status" value="1"/>
</dbReference>
<keyword evidence="6" id="KW-0119">Carbohydrate metabolism</keyword>
<dbReference type="InterPro" id="IPR017853">
    <property type="entry name" value="GH"/>
</dbReference>
<keyword evidence="7" id="KW-0624">Polysaccharide degradation</keyword>
<reference evidence="11" key="1">
    <citation type="submission" date="2023-07" db="EMBL/GenBank/DDBJ databases">
        <title>Dyadobacter sp. nov 'subterranea' isolated from contaminted grondwater.</title>
        <authorList>
            <person name="Szabo I."/>
            <person name="Al-Omari J."/>
            <person name="Szerdahelyi S.G."/>
            <person name="Rado J."/>
        </authorList>
    </citation>
    <scope>NUCLEOTIDE SEQUENCE [LARGE SCALE GENOMIC DNA]</scope>
    <source>
        <strain evidence="11">UP-52</strain>
    </source>
</reference>
<accession>A0ABR9W8B8</accession>
<dbReference type="InterPro" id="IPR029058">
    <property type="entry name" value="AB_hydrolase_fold"/>
</dbReference>
<evidence type="ECO:0000256" key="1">
    <source>
        <dbReference type="ARBA" id="ARBA00004613"/>
    </source>
</evidence>
<keyword evidence="3" id="KW-0858">Xylan degradation</keyword>
<feature type="domain" description="Secretion system C-terminal sorting" evidence="9">
    <location>
        <begin position="734"/>
        <end position="794"/>
    </location>
</feature>